<feature type="region of interest" description="Disordered" evidence="3">
    <location>
        <begin position="506"/>
        <end position="525"/>
    </location>
</feature>
<keyword evidence="1 2" id="KW-0808">Transferase</keyword>
<evidence type="ECO:0000259" key="4">
    <source>
        <dbReference type="Pfam" id="PF00561"/>
    </source>
</evidence>
<dbReference type="PANTHER" id="PTHR32268:SF11">
    <property type="entry name" value="HOMOSERINE O-ACETYLTRANSFERASE"/>
    <property type="match status" value="1"/>
</dbReference>
<dbReference type="EMBL" id="BMZR01000002">
    <property type="protein sequence ID" value="GHD29737.1"/>
    <property type="molecule type" value="Genomic_DNA"/>
</dbReference>
<dbReference type="Pfam" id="PF00561">
    <property type="entry name" value="Abhydrolase_1"/>
    <property type="match status" value="1"/>
</dbReference>
<dbReference type="EC" id="2.3.1.46" evidence="2"/>
<dbReference type="HAMAP" id="MF_00296">
    <property type="entry name" value="MetX_acyltransf"/>
    <property type="match status" value="1"/>
</dbReference>
<feature type="active site" evidence="2">
    <location>
        <position position="481"/>
    </location>
</feature>
<proteinExistence type="inferred from homology"/>
<keyword evidence="2" id="KW-0012">Acyltransferase</keyword>
<feature type="binding site" evidence="2">
    <location>
        <position position="268"/>
    </location>
    <ligand>
        <name>substrate</name>
    </ligand>
</feature>
<dbReference type="InterPro" id="IPR008220">
    <property type="entry name" value="HAT_MetX-like"/>
</dbReference>
<dbReference type="PANTHER" id="PTHR32268">
    <property type="entry name" value="HOMOSERINE O-ACETYLTRANSFERASE"/>
    <property type="match status" value="1"/>
</dbReference>
<dbReference type="Proteomes" id="UP000610203">
    <property type="component" value="Unassembled WGS sequence"/>
</dbReference>
<keyword evidence="2" id="KW-0028">Amino-acid biosynthesis</keyword>
<accession>A0ABQ3GNY9</accession>
<evidence type="ECO:0000313" key="5">
    <source>
        <dbReference type="EMBL" id="GHD29737.1"/>
    </source>
</evidence>
<dbReference type="SUPFAM" id="SSF53474">
    <property type="entry name" value="alpha/beta-Hydrolases"/>
    <property type="match status" value="1"/>
</dbReference>
<comment type="caution">
    <text evidence="5">The sequence shown here is derived from an EMBL/GenBank/DDBJ whole genome shotgun (WGS) entry which is preliminary data.</text>
</comment>
<feature type="active site" evidence="2">
    <location>
        <position position="448"/>
    </location>
</feature>
<dbReference type="NCBIfam" id="NF001209">
    <property type="entry name" value="PRK00175.1"/>
    <property type="match status" value="1"/>
</dbReference>
<feature type="domain" description="AB hydrolase-1" evidence="4">
    <location>
        <begin position="71"/>
        <end position="282"/>
    </location>
</feature>
<organism evidence="5 6">
    <name type="scientific">Psychrobacter glaciei</name>
    <dbReference type="NCBI Taxonomy" id="619771"/>
    <lineage>
        <taxon>Bacteria</taxon>
        <taxon>Pseudomonadati</taxon>
        <taxon>Pseudomonadota</taxon>
        <taxon>Gammaproteobacteria</taxon>
        <taxon>Moraxellales</taxon>
        <taxon>Moraxellaceae</taxon>
        <taxon>Psychrobacter</taxon>
    </lineage>
</organism>
<comment type="subcellular location">
    <subcellularLocation>
        <location evidence="2">Cytoplasm</location>
    </subcellularLocation>
</comment>
<sequence>MNARPDSTTSDHSPKDHAHVDSSVDTVGSVGIVTPQNFHFAEPLTLECNRTLPSFDLMVETYGTLNSDKSNAILICHALSGNHHAAGRYSADDKKAGWWDNMIGPNKAIDTNQFYVVCLNNIGSCFGSTGPTTINPDSINSNSVKPNSIDSEKADNASASEVYGPDFPLVTIKDWVKTQAMLSDRLGIDVWHAIVGGSMGGMQALQWSVDYPDRLKRCVVIASTPKLSAQNIAFNEVARQSILSDPDFKDGRYLQAGTYPRRGLILARMVGHITYLTDDAMKAKFGRDLKSGKFMYGYDVEFQVESYLRYQGERFSENFDANTYLLMTKALDYFDPTRGYLSVQSSVQPSTQSIAPSVDSTNPSESVALLEASIAASVETTENATEKSAEYELADDLPTHNLKTDNETDNDNDAQTDNEIDRQQELAALKAAFAHTQCQYLVVSFTTDWRFAPERSQEIVDALMATGKPVNYINVDAPHGHDSFLFDIPRYMGAVRGFLTAPFITDSQSKNSQSKNSHQKTGEHS</sequence>
<feature type="compositionally biased region" description="Polar residues" evidence="3">
    <location>
        <begin position="1"/>
        <end position="11"/>
    </location>
</feature>
<feature type="compositionally biased region" description="Basic and acidic residues" evidence="3">
    <location>
        <begin position="12"/>
        <end position="22"/>
    </location>
</feature>
<dbReference type="Gene3D" id="1.10.1740.110">
    <property type="match status" value="1"/>
</dbReference>
<protein>
    <recommendedName>
        <fullName evidence="2">Homoserine O-succinyltransferase</fullName>
        <shortName evidence="2">HST</shortName>
        <ecNumber evidence="2">2.3.1.46</ecNumber>
    </recommendedName>
    <alternativeName>
        <fullName evidence="2">Homoserine transsuccinylase</fullName>
        <shortName evidence="2">HTS</shortName>
    </alternativeName>
</protein>
<name>A0ABQ3GNY9_9GAMM</name>
<feature type="site" description="Important for acyl-CoA specificity" evidence="2">
    <location>
        <position position="450"/>
    </location>
</feature>
<feature type="region of interest" description="Disordered" evidence="3">
    <location>
        <begin position="136"/>
        <end position="155"/>
    </location>
</feature>
<comment type="similarity">
    <text evidence="2">Belongs to the AB hydrolase superfamily. MetX family.</text>
</comment>
<dbReference type="InterPro" id="IPR000073">
    <property type="entry name" value="AB_hydrolase_1"/>
</dbReference>
<evidence type="ECO:0000313" key="6">
    <source>
        <dbReference type="Proteomes" id="UP000610203"/>
    </source>
</evidence>
<comment type="catalytic activity">
    <reaction evidence="2">
        <text>L-homoserine + succinyl-CoA = O-succinyl-L-homoserine + CoA</text>
        <dbReference type="Rhea" id="RHEA:22008"/>
        <dbReference type="ChEBI" id="CHEBI:57287"/>
        <dbReference type="ChEBI" id="CHEBI:57292"/>
        <dbReference type="ChEBI" id="CHEBI:57476"/>
        <dbReference type="ChEBI" id="CHEBI:57661"/>
        <dbReference type="EC" id="2.3.1.46"/>
    </reaction>
</comment>
<comment type="caution">
    <text evidence="2">Lacks conserved residue(s) required for the propagation of feature annotation.</text>
</comment>
<evidence type="ECO:0000256" key="2">
    <source>
        <dbReference type="HAMAP-Rule" id="MF_00296"/>
    </source>
</evidence>
<reference evidence="6" key="1">
    <citation type="journal article" date="2019" name="Int. J. Syst. Evol. Microbiol.">
        <title>The Global Catalogue of Microorganisms (GCM) 10K type strain sequencing project: providing services to taxonomists for standard genome sequencing and annotation.</title>
        <authorList>
            <consortium name="The Broad Institute Genomics Platform"/>
            <consortium name="The Broad Institute Genome Sequencing Center for Infectious Disease"/>
            <person name="Wu L."/>
            <person name="Ma J."/>
        </authorList>
    </citation>
    <scope>NUCLEOTIDE SEQUENCE [LARGE SCALE GENOMIC DNA]</scope>
    <source>
        <strain evidence="6">KCTC 42280</strain>
    </source>
</reference>
<dbReference type="InterPro" id="IPR029058">
    <property type="entry name" value="AB_hydrolase_fold"/>
</dbReference>
<feature type="compositionally biased region" description="Polar residues" evidence="3">
    <location>
        <begin position="136"/>
        <end position="149"/>
    </location>
</feature>
<comment type="pathway">
    <text evidence="2">Amino-acid biosynthesis; L-methionine biosynthesis via de novo pathway; O-succinyl-L-homoserine from L-homoserine: step 1/1.</text>
</comment>
<feature type="region of interest" description="Disordered" evidence="3">
    <location>
        <begin position="1"/>
        <end position="22"/>
    </location>
</feature>
<dbReference type="Gene3D" id="3.40.50.1820">
    <property type="entry name" value="alpha/beta hydrolase"/>
    <property type="match status" value="2"/>
</dbReference>
<evidence type="ECO:0000256" key="3">
    <source>
        <dbReference type="SAM" id="MobiDB-lite"/>
    </source>
</evidence>
<comment type="subunit">
    <text evidence="2">Homodimer.</text>
</comment>
<keyword evidence="2" id="KW-0963">Cytoplasm</keyword>
<feature type="active site" description="Nucleophile" evidence="2">
    <location>
        <position position="198"/>
    </location>
</feature>
<comment type="function">
    <text evidence="2">Transfers a succinyl group from succinyl-CoA to L-homoserine, forming succinyl-L-homoserine.</text>
</comment>
<dbReference type="PIRSF" id="PIRSF000443">
    <property type="entry name" value="Homoser_Ac_trans"/>
    <property type="match status" value="1"/>
</dbReference>
<feature type="region of interest" description="Disordered" evidence="3">
    <location>
        <begin position="394"/>
        <end position="415"/>
    </location>
</feature>
<feature type="compositionally biased region" description="Low complexity" evidence="3">
    <location>
        <begin position="507"/>
        <end position="516"/>
    </location>
</feature>
<evidence type="ECO:0000256" key="1">
    <source>
        <dbReference type="ARBA" id="ARBA00022679"/>
    </source>
</evidence>
<feature type="binding site" evidence="2">
    <location>
        <position position="482"/>
    </location>
    <ligand>
        <name>substrate</name>
    </ligand>
</feature>
<dbReference type="NCBIfam" id="TIGR01392">
    <property type="entry name" value="homoserO_Ac_trn"/>
    <property type="match status" value="1"/>
</dbReference>
<keyword evidence="2" id="KW-0486">Methionine biosynthesis</keyword>
<keyword evidence="6" id="KW-1185">Reference proteome</keyword>
<gene>
    <name evidence="2" type="primary">metXS</name>
    <name evidence="5" type="ORF">GCM10016272_09780</name>
</gene>